<feature type="binding site" evidence="8 10">
    <location>
        <begin position="102"/>
        <end position="103"/>
    </location>
    <ligand>
        <name>substrate</name>
    </ligand>
</feature>
<dbReference type="PANTHER" id="PTHR21272">
    <property type="entry name" value="CATABOLIC 3-DEHYDROQUINASE"/>
    <property type="match status" value="1"/>
</dbReference>
<evidence type="ECO:0000256" key="9">
    <source>
        <dbReference type="PIRSR" id="PIRSR001399-1"/>
    </source>
</evidence>
<keyword evidence="8" id="KW-0057">Aromatic amino acid biosynthesis</keyword>
<evidence type="ECO:0000256" key="1">
    <source>
        <dbReference type="ARBA" id="ARBA00001864"/>
    </source>
</evidence>
<evidence type="ECO:0000256" key="6">
    <source>
        <dbReference type="ARBA" id="ARBA00012060"/>
    </source>
</evidence>
<dbReference type="PROSITE" id="PS01029">
    <property type="entry name" value="DEHYDROQUINASE_II"/>
    <property type="match status" value="1"/>
</dbReference>
<evidence type="ECO:0000256" key="11">
    <source>
        <dbReference type="PIRSR" id="PIRSR001399-3"/>
    </source>
</evidence>
<dbReference type="PANTHER" id="PTHR21272:SF3">
    <property type="entry name" value="CATABOLIC 3-DEHYDROQUINASE"/>
    <property type="match status" value="1"/>
</dbReference>
<evidence type="ECO:0000313" key="12">
    <source>
        <dbReference type="EMBL" id="KEQ13299.1"/>
    </source>
</evidence>
<keyword evidence="8" id="KW-0028">Amino-acid biosynthesis</keyword>
<feature type="binding site" evidence="8 10">
    <location>
        <position position="75"/>
    </location>
    <ligand>
        <name>substrate</name>
    </ligand>
</feature>
<dbReference type="GO" id="GO:0019631">
    <property type="term" value="P:quinate catabolic process"/>
    <property type="evidence" value="ECO:0007669"/>
    <property type="project" value="TreeGrafter"/>
</dbReference>
<comment type="pathway">
    <text evidence="3 8">Metabolic intermediate biosynthesis; chorismate biosynthesis; chorismate from D-erythrose 4-phosphate and phosphoenolpyruvate: step 3/7.</text>
</comment>
<keyword evidence="13" id="KW-1185">Reference proteome</keyword>
<organism evidence="12 13">
    <name type="scientific">Endozoicomonas montiporae</name>
    <dbReference type="NCBI Taxonomy" id="1027273"/>
    <lineage>
        <taxon>Bacteria</taxon>
        <taxon>Pseudomonadati</taxon>
        <taxon>Pseudomonadota</taxon>
        <taxon>Gammaproteobacteria</taxon>
        <taxon>Oceanospirillales</taxon>
        <taxon>Endozoicomonadaceae</taxon>
        <taxon>Endozoicomonas</taxon>
    </lineage>
</organism>
<dbReference type="CDD" id="cd00466">
    <property type="entry name" value="DHQase_II"/>
    <property type="match status" value="1"/>
</dbReference>
<dbReference type="PIRSF" id="PIRSF001399">
    <property type="entry name" value="DHquinase_II"/>
    <property type="match status" value="1"/>
</dbReference>
<dbReference type="Pfam" id="PF01220">
    <property type="entry name" value="DHquinase_II"/>
    <property type="match status" value="1"/>
</dbReference>
<dbReference type="InterPro" id="IPR001874">
    <property type="entry name" value="DHquinase_II"/>
</dbReference>
<dbReference type="HAMAP" id="MF_00169">
    <property type="entry name" value="AroQ"/>
    <property type="match status" value="1"/>
</dbReference>
<comment type="function">
    <text evidence="2 8">Catalyzes a trans-dehydration via an enolate intermediate.</text>
</comment>
<dbReference type="InterPro" id="IPR018509">
    <property type="entry name" value="DHquinase_II_CS"/>
</dbReference>
<proteinExistence type="inferred from homology"/>
<comment type="similarity">
    <text evidence="4 8">Belongs to the type-II 3-dehydroquinase family.</text>
</comment>
<dbReference type="Gene3D" id="3.40.50.9100">
    <property type="entry name" value="Dehydroquinase, class II"/>
    <property type="match status" value="1"/>
</dbReference>
<evidence type="ECO:0000256" key="8">
    <source>
        <dbReference type="HAMAP-Rule" id="MF_00169"/>
    </source>
</evidence>
<protein>
    <recommendedName>
        <fullName evidence="6 8">3-dehydroquinate dehydratase</fullName>
        <shortName evidence="8">3-dehydroquinase</shortName>
        <ecNumber evidence="6 8">4.2.1.10</ecNumber>
    </recommendedName>
    <alternativeName>
        <fullName evidence="8">Type II DHQase</fullName>
    </alternativeName>
</protein>
<feature type="active site" description="Proton acceptor" evidence="8 9">
    <location>
        <position position="23"/>
    </location>
</feature>
<dbReference type="NCBIfam" id="NF003805">
    <property type="entry name" value="PRK05395.1-2"/>
    <property type="match status" value="1"/>
</dbReference>
<dbReference type="NCBIfam" id="NF003806">
    <property type="entry name" value="PRK05395.1-3"/>
    <property type="match status" value="1"/>
</dbReference>
<feature type="binding site" evidence="8 10">
    <location>
        <position position="88"/>
    </location>
    <ligand>
        <name>substrate</name>
    </ligand>
</feature>
<dbReference type="GO" id="GO:0008652">
    <property type="term" value="P:amino acid biosynthetic process"/>
    <property type="evidence" value="ECO:0007669"/>
    <property type="project" value="UniProtKB-KW"/>
</dbReference>
<dbReference type="SUPFAM" id="SSF52304">
    <property type="entry name" value="Type II 3-dehydroquinate dehydratase"/>
    <property type="match status" value="1"/>
</dbReference>
<comment type="catalytic activity">
    <reaction evidence="1 8">
        <text>3-dehydroquinate = 3-dehydroshikimate + H2O</text>
        <dbReference type="Rhea" id="RHEA:21096"/>
        <dbReference type="ChEBI" id="CHEBI:15377"/>
        <dbReference type="ChEBI" id="CHEBI:16630"/>
        <dbReference type="ChEBI" id="CHEBI:32364"/>
        <dbReference type="EC" id="4.2.1.10"/>
    </reaction>
</comment>
<gene>
    <name evidence="8" type="primary">aroQ</name>
    <name evidence="12" type="ORF">GZ77_12755</name>
</gene>
<dbReference type="EC" id="4.2.1.10" evidence="6 8"/>
<feature type="binding site" evidence="8 10">
    <location>
        <position position="112"/>
    </location>
    <ligand>
        <name>substrate</name>
    </ligand>
</feature>
<keyword evidence="7 8" id="KW-0456">Lyase</keyword>
<dbReference type="NCBIfam" id="TIGR01088">
    <property type="entry name" value="aroQ"/>
    <property type="match status" value="1"/>
</dbReference>
<comment type="subunit">
    <text evidence="5 8">Homododecamer.</text>
</comment>
<dbReference type="EMBL" id="JOKG01000003">
    <property type="protein sequence ID" value="KEQ13299.1"/>
    <property type="molecule type" value="Genomic_DNA"/>
</dbReference>
<evidence type="ECO:0000256" key="2">
    <source>
        <dbReference type="ARBA" id="ARBA00003924"/>
    </source>
</evidence>
<evidence type="ECO:0000313" key="13">
    <source>
        <dbReference type="Proteomes" id="UP000028006"/>
    </source>
</evidence>
<comment type="caution">
    <text evidence="12">The sequence shown here is derived from an EMBL/GenBank/DDBJ whole genome shotgun (WGS) entry which is preliminary data.</text>
</comment>
<dbReference type="Proteomes" id="UP000028006">
    <property type="component" value="Unassembled WGS sequence"/>
</dbReference>
<name>A0A081N4C6_9GAMM</name>
<dbReference type="GO" id="GO:0009073">
    <property type="term" value="P:aromatic amino acid family biosynthetic process"/>
    <property type="evidence" value="ECO:0007669"/>
    <property type="project" value="UniProtKB-KW"/>
</dbReference>
<dbReference type="InterPro" id="IPR036441">
    <property type="entry name" value="DHquinase_II_sf"/>
</dbReference>
<sequence>MASILVLNGPNLNLLGKREPGVYGATTLKQINQNLETLANSQGHQLESFQSNAEHELIERIHQAGEQGVDFIIINPAAYTHTSVAIRDAVLGVSIPFVEVHLSNIHRREPFRHHSYFSDIAEGVIAGLGPKGYELALSYALEQITRQ</sequence>
<evidence type="ECO:0000256" key="5">
    <source>
        <dbReference type="ARBA" id="ARBA00011193"/>
    </source>
</evidence>
<reference evidence="12 13" key="1">
    <citation type="submission" date="2014-06" db="EMBL/GenBank/DDBJ databases">
        <title>Whole Genome Sequences of Three Symbiotic Endozoicomonas Bacteria.</title>
        <authorList>
            <person name="Neave M.J."/>
            <person name="Apprill A."/>
            <person name="Voolstra C.R."/>
        </authorList>
    </citation>
    <scope>NUCLEOTIDE SEQUENCE [LARGE SCALE GENOMIC DNA]</scope>
    <source>
        <strain evidence="12 13">LMG 24815</strain>
    </source>
</reference>
<dbReference type="GO" id="GO:0009423">
    <property type="term" value="P:chorismate biosynthetic process"/>
    <property type="evidence" value="ECO:0007669"/>
    <property type="project" value="UniProtKB-UniRule"/>
</dbReference>
<dbReference type="eggNOG" id="COG0757">
    <property type="taxonomic scope" value="Bacteria"/>
</dbReference>
<evidence type="ECO:0000256" key="3">
    <source>
        <dbReference type="ARBA" id="ARBA00004902"/>
    </source>
</evidence>
<evidence type="ECO:0000256" key="4">
    <source>
        <dbReference type="ARBA" id="ARBA00011037"/>
    </source>
</evidence>
<dbReference type="GO" id="GO:0003855">
    <property type="term" value="F:3-dehydroquinate dehydratase activity"/>
    <property type="evidence" value="ECO:0007669"/>
    <property type="project" value="UniProtKB-UniRule"/>
</dbReference>
<feature type="active site" description="Proton donor" evidence="8 9">
    <location>
        <position position="101"/>
    </location>
</feature>
<feature type="binding site" evidence="8 10">
    <location>
        <position position="81"/>
    </location>
    <ligand>
        <name>substrate</name>
    </ligand>
</feature>
<evidence type="ECO:0000256" key="10">
    <source>
        <dbReference type="PIRSR" id="PIRSR001399-2"/>
    </source>
</evidence>
<dbReference type="AlphaFoldDB" id="A0A081N4C6"/>
<accession>A0A081N4C6</accession>
<evidence type="ECO:0000256" key="7">
    <source>
        <dbReference type="ARBA" id="ARBA00023239"/>
    </source>
</evidence>
<dbReference type="NCBIfam" id="NF003807">
    <property type="entry name" value="PRK05395.1-4"/>
    <property type="match status" value="1"/>
</dbReference>
<dbReference type="UniPathway" id="UPA00053">
    <property type="reaction ID" value="UER00086"/>
</dbReference>
<feature type="site" description="Transition state stabilizer" evidence="8 11">
    <location>
        <position position="18"/>
    </location>
</feature>
<dbReference type="RefSeq" id="WP_034875970.1">
    <property type="nucleotide sequence ID" value="NZ_JOKG01000003.1"/>
</dbReference>
<dbReference type="NCBIfam" id="NF003804">
    <property type="entry name" value="PRK05395.1-1"/>
    <property type="match status" value="1"/>
</dbReference>